<dbReference type="EMBL" id="CAJVPM010044012">
    <property type="protein sequence ID" value="CAG8713057.1"/>
    <property type="molecule type" value="Genomic_DNA"/>
</dbReference>
<organism evidence="1 2">
    <name type="scientific">Scutellospora calospora</name>
    <dbReference type="NCBI Taxonomy" id="85575"/>
    <lineage>
        <taxon>Eukaryota</taxon>
        <taxon>Fungi</taxon>
        <taxon>Fungi incertae sedis</taxon>
        <taxon>Mucoromycota</taxon>
        <taxon>Glomeromycotina</taxon>
        <taxon>Glomeromycetes</taxon>
        <taxon>Diversisporales</taxon>
        <taxon>Gigasporaceae</taxon>
        <taxon>Scutellospora</taxon>
    </lineage>
</organism>
<gene>
    <name evidence="1" type="ORF">SCALOS_LOCUS10947</name>
</gene>
<feature type="non-terminal residue" evidence="1">
    <location>
        <position position="104"/>
    </location>
</feature>
<evidence type="ECO:0000313" key="1">
    <source>
        <dbReference type="EMBL" id="CAG8713057.1"/>
    </source>
</evidence>
<reference evidence="1" key="1">
    <citation type="submission" date="2021-06" db="EMBL/GenBank/DDBJ databases">
        <authorList>
            <person name="Kallberg Y."/>
            <person name="Tangrot J."/>
            <person name="Rosling A."/>
        </authorList>
    </citation>
    <scope>NUCLEOTIDE SEQUENCE</scope>
    <source>
        <strain evidence="1">AU212A</strain>
    </source>
</reference>
<protein>
    <submittedName>
        <fullName evidence="1">1695_t:CDS:1</fullName>
    </submittedName>
</protein>
<keyword evidence="2" id="KW-1185">Reference proteome</keyword>
<comment type="caution">
    <text evidence="1">The sequence shown here is derived from an EMBL/GenBank/DDBJ whole genome shotgun (WGS) entry which is preliminary data.</text>
</comment>
<sequence length="104" mass="12129">YNQKNMSASPSLSLQQSQFSQLSSQFLYRLSHDLTELLDEGDDYNVLIEVGDSPNNKVFKLHSVILRHRSPYFRRKLADFSNVNDKFIEIKKKHVKANVFQIIV</sequence>
<feature type="non-terminal residue" evidence="1">
    <location>
        <position position="1"/>
    </location>
</feature>
<proteinExistence type="predicted"/>
<accession>A0ACA9PKH1</accession>
<evidence type="ECO:0000313" key="2">
    <source>
        <dbReference type="Proteomes" id="UP000789860"/>
    </source>
</evidence>
<name>A0ACA9PKH1_9GLOM</name>
<dbReference type="Proteomes" id="UP000789860">
    <property type="component" value="Unassembled WGS sequence"/>
</dbReference>